<comment type="caution">
    <text evidence="2">The sequence shown here is derived from an EMBL/GenBank/DDBJ whole genome shotgun (WGS) entry which is preliminary data.</text>
</comment>
<proteinExistence type="predicted"/>
<dbReference type="PANTHER" id="PTHR23322">
    <property type="entry name" value="FAS-ASSOCIATED PROTEIN"/>
    <property type="match status" value="1"/>
</dbReference>
<evidence type="ECO:0000313" key="3">
    <source>
        <dbReference type="Proteomes" id="UP001177023"/>
    </source>
</evidence>
<dbReference type="Gene3D" id="3.10.20.90">
    <property type="entry name" value="Phosphatidylinositol 3-kinase Catalytic Subunit, Chain A, domain 1"/>
    <property type="match status" value="1"/>
</dbReference>
<dbReference type="SUPFAM" id="SSF54236">
    <property type="entry name" value="Ubiquitin-like"/>
    <property type="match status" value="1"/>
</dbReference>
<dbReference type="CDD" id="cd01767">
    <property type="entry name" value="UBX"/>
    <property type="match status" value="1"/>
</dbReference>
<dbReference type="InterPro" id="IPR001012">
    <property type="entry name" value="UBX_dom"/>
</dbReference>
<reference evidence="2" key="1">
    <citation type="submission" date="2023-06" db="EMBL/GenBank/DDBJ databases">
        <authorList>
            <person name="Delattre M."/>
        </authorList>
    </citation>
    <scope>NUCLEOTIDE SEQUENCE</scope>
    <source>
        <strain evidence="2">AF72</strain>
    </source>
</reference>
<name>A0AA36GGV3_9BILA</name>
<dbReference type="PROSITE" id="PS50033">
    <property type="entry name" value="UBX"/>
    <property type="match status" value="1"/>
</dbReference>
<keyword evidence="3" id="KW-1185">Reference proteome</keyword>
<dbReference type="AlphaFoldDB" id="A0AA36GGV3"/>
<dbReference type="Pfam" id="PF00789">
    <property type="entry name" value="UBX"/>
    <property type="match status" value="1"/>
</dbReference>
<evidence type="ECO:0000259" key="1">
    <source>
        <dbReference type="PROSITE" id="PS50033"/>
    </source>
</evidence>
<feature type="domain" description="UBX" evidence="1">
    <location>
        <begin position="75"/>
        <end position="128"/>
    </location>
</feature>
<dbReference type="PANTHER" id="PTHR23322:SF93">
    <property type="entry name" value="UBX DOMAIN-CONTAINING PROTEIN 8"/>
    <property type="match status" value="1"/>
</dbReference>
<accession>A0AA36GGV3</accession>
<feature type="non-terminal residue" evidence="2">
    <location>
        <position position="190"/>
    </location>
</feature>
<organism evidence="2 3">
    <name type="scientific">Mesorhabditis spiculigera</name>
    <dbReference type="NCBI Taxonomy" id="96644"/>
    <lineage>
        <taxon>Eukaryota</taxon>
        <taxon>Metazoa</taxon>
        <taxon>Ecdysozoa</taxon>
        <taxon>Nematoda</taxon>
        <taxon>Chromadorea</taxon>
        <taxon>Rhabditida</taxon>
        <taxon>Rhabditina</taxon>
        <taxon>Rhabditomorpha</taxon>
        <taxon>Rhabditoidea</taxon>
        <taxon>Rhabditidae</taxon>
        <taxon>Mesorhabditinae</taxon>
        <taxon>Mesorhabditis</taxon>
    </lineage>
</organism>
<dbReference type="InterPro" id="IPR050730">
    <property type="entry name" value="UBX_domain-protein"/>
</dbReference>
<dbReference type="InterPro" id="IPR029071">
    <property type="entry name" value="Ubiquitin-like_domsf"/>
</dbReference>
<dbReference type="GO" id="GO:0043130">
    <property type="term" value="F:ubiquitin binding"/>
    <property type="evidence" value="ECO:0007669"/>
    <property type="project" value="TreeGrafter"/>
</dbReference>
<sequence>MKRKSLSLDHIAADRALRNEQDREYRESLEIDKAKRKERLDKERQQQEFEFRTQQRLYIITCFRATLNPDDYQQSPAKSVVIQIRFPGGERLITSFAPEDRIEKLFEAAHLHPDCPFFFKLHASYPRKELHAIPFWSQNIAAAHQGDAPGLPPPENQIKMSPEMEKRPWLQSFGEAGLKGRTVVLLEAID</sequence>
<dbReference type="Proteomes" id="UP001177023">
    <property type="component" value="Unassembled WGS sequence"/>
</dbReference>
<protein>
    <recommendedName>
        <fullName evidence="1">UBX domain-containing protein</fullName>
    </recommendedName>
</protein>
<gene>
    <name evidence="2" type="ORF">MSPICULIGERA_LOCUS22751</name>
</gene>
<dbReference type="EMBL" id="CATQJA010002700">
    <property type="protein sequence ID" value="CAJ0584706.1"/>
    <property type="molecule type" value="Genomic_DNA"/>
</dbReference>
<evidence type="ECO:0000313" key="2">
    <source>
        <dbReference type="EMBL" id="CAJ0584706.1"/>
    </source>
</evidence>